<evidence type="ECO:0000259" key="6">
    <source>
        <dbReference type="Pfam" id="PF04542"/>
    </source>
</evidence>
<gene>
    <name evidence="8" type="ORF">FB559_4687</name>
</gene>
<comment type="caution">
    <text evidence="8">The sequence shown here is derived from an EMBL/GenBank/DDBJ whole genome shotgun (WGS) entry which is preliminary data.</text>
</comment>
<dbReference type="RefSeq" id="WP_246121929.1">
    <property type="nucleotide sequence ID" value="NZ_VFOZ01000001.1"/>
</dbReference>
<keyword evidence="1" id="KW-0805">Transcription regulation</keyword>
<dbReference type="AlphaFoldDB" id="A0A543CPL9"/>
<dbReference type="GO" id="GO:0016987">
    <property type="term" value="F:sigma factor activity"/>
    <property type="evidence" value="ECO:0007669"/>
    <property type="project" value="UniProtKB-KW"/>
</dbReference>
<dbReference type="Gene3D" id="1.20.140.160">
    <property type="match status" value="1"/>
</dbReference>
<dbReference type="GO" id="GO:0006352">
    <property type="term" value="P:DNA-templated transcription initiation"/>
    <property type="evidence" value="ECO:0007669"/>
    <property type="project" value="InterPro"/>
</dbReference>
<dbReference type="Proteomes" id="UP000316096">
    <property type="component" value="Unassembled WGS sequence"/>
</dbReference>
<keyword evidence="3" id="KW-0238">DNA-binding</keyword>
<dbReference type="SUPFAM" id="SSF88659">
    <property type="entry name" value="Sigma3 and sigma4 domains of RNA polymerase sigma factors"/>
    <property type="match status" value="2"/>
</dbReference>
<dbReference type="InterPro" id="IPR000943">
    <property type="entry name" value="RNA_pol_sigma70"/>
</dbReference>
<feature type="domain" description="RNA polymerase sigma-70 region 3" evidence="5">
    <location>
        <begin position="115"/>
        <end position="185"/>
    </location>
</feature>
<evidence type="ECO:0000256" key="3">
    <source>
        <dbReference type="ARBA" id="ARBA00023125"/>
    </source>
</evidence>
<dbReference type="Gene3D" id="1.20.120.1810">
    <property type="match status" value="1"/>
</dbReference>
<proteinExistence type="predicted"/>
<dbReference type="PANTHER" id="PTHR30385">
    <property type="entry name" value="SIGMA FACTOR F FLAGELLAR"/>
    <property type="match status" value="1"/>
</dbReference>
<feature type="domain" description="RNA polymerase sigma-70 region 2" evidence="6">
    <location>
        <begin position="34"/>
        <end position="104"/>
    </location>
</feature>
<dbReference type="InterPro" id="IPR014322">
    <property type="entry name" value="RNA_pol_sigma-B/F/G"/>
</dbReference>
<protein>
    <submittedName>
        <fullName evidence="8">RNA polymerase sigma-37 (RpsB/SigB) subunit</fullName>
    </submittedName>
</protein>
<dbReference type="NCBIfam" id="TIGR02937">
    <property type="entry name" value="sigma70-ECF"/>
    <property type="match status" value="1"/>
</dbReference>
<dbReference type="GO" id="GO:0003677">
    <property type="term" value="F:DNA binding"/>
    <property type="evidence" value="ECO:0007669"/>
    <property type="project" value="UniProtKB-KW"/>
</dbReference>
<feature type="domain" description="RNA polymerase sigma-70 region 4" evidence="7">
    <location>
        <begin position="201"/>
        <end position="248"/>
    </location>
</feature>
<keyword evidence="4" id="KW-0804">Transcription</keyword>
<dbReference type="PANTHER" id="PTHR30385:SF4">
    <property type="entry name" value="RNA POLYMERASE SIGMA-E FACTOR"/>
    <property type="match status" value="1"/>
</dbReference>
<reference evidence="8 9" key="1">
    <citation type="submission" date="2019-06" db="EMBL/GenBank/DDBJ databases">
        <title>Sequencing the genomes of 1000 actinobacteria strains.</title>
        <authorList>
            <person name="Klenk H.-P."/>
        </authorList>
    </citation>
    <scope>NUCLEOTIDE SEQUENCE [LARGE SCALE GENOMIC DNA]</scope>
    <source>
        <strain evidence="8 9">DSM 102200</strain>
    </source>
</reference>
<dbReference type="InterPro" id="IPR007627">
    <property type="entry name" value="RNA_pol_sigma70_r2"/>
</dbReference>
<dbReference type="InterPro" id="IPR013324">
    <property type="entry name" value="RNA_pol_sigma_r3/r4-like"/>
</dbReference>
<dbReference type="NCBIfam" id="TIGR02980">
    <property type="entry name" value="SigBFG"/>
    <property type="match status" value="1"/>
</dbReference>
<evidence type="ECO:0000256" key="2">
    <source>
        <dbReference type="ARBA" id="ARBA00023082"/>
    </source>
</evidence>
<evidence type="ECO:0000313" key="8">
    <source>
        <dbReference type="EMBL" id="TQL99034.1"/>
    </source>
</evidence>
<evidence type="ECO:0000256" key="1">
    <source>
        <dbReference type="ARBA" id="ARBA00023015"/>
    </source>
</evidence>
<dbReference type="InterPro" id="IPR007624">
    <property type="entry name" value="RNA_pol_sigma70_r3"/>
</dbReference>
<dbReference type="SUPFAM" id="SSF88946">
    <property type="entry name" value="Sigma2 domain of RNA polymerase sigma factors"/>
    <property type="match status" value="1"/>
</dbReference>
<dbReference type="EMBL" id="VFOZ01000001">
    <property type="protein sequence ID" value="TQL99034.1"/>
    <property type="molecule type" value="Genomic_DNA"/>
</dbReference>
<keyword evidence="9" id="KW-1185">Reference proteome</keyword>
<dbReference type="Pfam" id="PF04542">
    <property type="entry name" value="Sigma70_r2"/>
    <property type="match status" value="1"/>
</dbReference>
<dbReference type="InterPro" id="IPR013325">
    <property type="entry name" value="RNA_pol_sigma_r2"/>
</dbReference>
<name>A0A543CPL9_9ACTN</name>
<dbReference type="CDD" id="cd06171">
    <property type="entry name" value="Sigma70_r4"/>
    <property type="match status" value="1"/>
</dbReference>
<accession>A0A543CPL9</accession>
<dbReference type="InterPro" id="IPR014284">
    <property type="entry name" value="RNA_pol_sigma-70_dom"/>
</dbReference>
<evidence type="ECO:0000256" key="4">
    <source>
        <dbReference type="ARBA" id="ARBA00023163"/>
    </source>
</evidence>
<evidence type="ECO:0000259" key="5">
    <source>
        <dbReference type="Pfam" id="PF04539"/>
    </source>
</evidence>
<dbReference type="Pfam" id="PF04545">
    <property type="entry name" value="Sigma70_r4"/>
    <property type="match status" value="1"/>
</dbReference>
<organism evidence="8 9">
    <name type="scientific">Actinoallomurus bryophytorum</name>
    <dbReference type="NCBI Taxonomy" id="1490222"/>
    <lineage>
        <taxon>Bacteria</taxon>
        <taxon>Bacillati</taxon>
        <taxon>Actinomycetota</taxon>
        <taxon>Actinomycetes</taxon>
        <taxon>Streptosporangiales</taxon>
        <taxon>Thermomonosporaceae</taxon>
        <taxon>Actinoallomurus</taxon>
    </lineage>
</organism>
<sequence length="255" mass="29247">MQHDLDDGRAEELLNELSRLEPQDRRREEIRSELVVMHVPLARYIAGRYARRGEPQEDIEQAAMLGLVKAINRFDPEVGQRFVAYAAPTMTGEVKRHFRDRTWTMRMPRQLQELRLALRGARQEFLREHGRAPTVAEVAQLLGVSEEEAIEVIGASDAYRPVSLDSPVSDEDGGETLGDLIGDEDPEIELVVDRNALRPMIEKLPDRERTILLYRYFGNKTQTEIAELMDISQMHVSRLISRSLADLKTMLLEEE</sequence>
<keyword evidence="2" id="KW-0731">Sigma factor</keyword>
<dbReference type="InterPro" id="IPR007630">
    <property type="entry name" value="RNA_pol_sigma70_r4"/>
</dbReference>
<dbReference type="PRINTS" id="PR00046">
    <property type="entry name" value="SIGMA70FCT"/>
</dbReference>
<evidence type="ECO:0000259" key="7">
    <source>
        <dbReference type="Pfam" id="PF04545"/>
    </source>
</evidence>
<evidence type="ECO:0000313" key="9">
    <source>
        <dbReference type="Proteomes" id="UP000316096"/>
    </source>
</evidence>
<dbReference type="Pfam" id="PF04539">
    <property type="entry name" value="Sigma70_r3"/>
    <property type="match status" value="1"/>
</dbReference>